<reference evidence="1" key="2">
    <citation type="journal article" date="2022" name="Res Sq">
        <title>Comparative Genomics Reveals Insights into the Divergent Evolution of Astigmatic Mites and Household Pest Adaptations.</title>
        <authorList>
            <person name="Xiong Q."/>
            <person name="Wan A.T.-Y."/>
            <person name="Liu X.-Y."/>
            <person name="Fung C.S.-H."/>
            <person name="Xiao X."/>
            <person name="Malainual N."/>
            <person name="Hou J."/>
            <person name="Wang L."/>
            <person name="Wang M."/>
            <person name="Yang K."/>
            <person name="Cui Y."/>
            <person name="Leung E."/>
            <person name="Nong W."/>
            <person name="Shin S.-K."/>
            <person name="Au S."/>
            <person name="Jeong K.Y."/>
            <person name="Chew F.T."/>
            <person name="Hui J."/>
            <person name="Leung T.F."/>
            <person name="Tungtrongchitr A."/>
            <person name="Zhong N."/>
            <person name="Liu Z."/>
            <person name="Tsui S."/>
        </authorList>
    </citation>
    <scope>NUCLEOTIDE SEQUENCE</scope>
    <source>
        <strain evidence="1">Derf</strain>
        <tissue evidence="1">Whole organism</tissue>
    </source>
</reference>
<gene>
    <name evidence="1" type="ORF">DERF_003500</name>
</gene>
<accession>A0A922IH74</accession>
<proteinExistence type="predicted"/>
<name>A0A922IH74_DERFA</name>
<dbReference type="EMBL" id="ASGP02000001">
    <property type="protein sequence ID" value="KAH9529623.1"/>
    <property type="molecule type" value="Genomic_DNA"/>
</dbReference>
<keyword evidence="2" id="KW-1185">Reference proteome</keyword>
<sequence length="76" mass="8968">MKQNPGIQGDQQQQQQQQKKITQLCTCFISGFRFSTQTHTQTDSSYSSRPRYTTTTNYTRVVYKYPIFFDIVTDQE</sequence>
<comment type="caution">
    <text evidence="1">The sequence shown here is derived from an EMBL/GenBank/DDBJ whole genome shotgun (WGS) entry which is preliminary data.</text>
</comment>
<reference evidence="1" key="1">
    <citation type="submission" date="2013-05" db="EMBL/GenBank/DDBJ databases">
        <authorList>
            <person name="Yim A.K.Y."/>
            <person name="Chan T.F."/>
            <person name="Ji K.M."/>
            <person name="Liu X.Y."/>
            <person name="Zhou J.W."/>
            <person name="Li R.Q."/>
            <person name="Yang K.Y."/>
            <person name="Li J."/>
            <person name="Li M."/>
            <person name="Law P.T.W."/>
            <person name="Wu Y.L."/>
            <person name="Cai Z.L."/>
            <person name="Qin H."/>
            <person name="Bao Y."/>
            <person name="Leung R.K.K."/>
            <person name="Ng P.K.S."/>
            <person name="Zou J."/>
            <person name="Zhong X.J."/>
            <person name="Ran P.X."/>
            <person name="Zhong N.S."/>
            <person name="Liu Z.G."/>
            <person name="Tsui S.K.W."/>
        </authorList>
    </citation>
    <scope>NUCLEOTIDE SEQUENCE</scope>
    <source>
        <strain evidence="1">Derf</strain>
        <tissue evidence="1">Whole organism</tissue>
    </source>
</reference>
<evidence type="ECO:0000313" key="2">
    <source>
        <dbReference type="Proteomes" id="UP000790347"/>
    </source>
</evidence>
<organism evidence="1 2">
    <name type="scientific">Dermatophagoides farinae</name>
    <name type="common">American house dust mite</name>
    <dbReference type="NCBI Taxonomy" id="6954"/>
    <lineage>
        <taxon>Eukaryota</taxon>
        <taxon>Metazoa</taxon>
        <taxon>Ecdysozoa</taxon>
        <taxon>Arthropoda</taxon>
        <taxon>Chelicerata</taxon>
        <taxon>Arachnida</taxon>
        <taxon>Acari</taxon>
        <taxon>Acariformes</taxon>
        <taxon>Sarcoptiformes</taxon>
        <taxon>Astigmata</taxon>
        <taxon>Psoroptidia</taxon>
        <taxon>Analgoidea</taxon>
        <taxon>Pyroglyphidae</taxon>
        <taxon>Dermatophagoidinae</taxon>
        <taxon>Dermatophagoides</taxon>
    </lineage>
</organism>
<dbReference type="AlphaFoldDB" id="A0A922IH74"/>
<evidence type="ECO:0000313" key="1">
    <source>
        <dbReference type="EMBL" id="KAH9529623.1"/>
    </source>
</evidence>
<protein>
    <submittedName>
        <fullName evidence="1">Uncharacterized protein</fullName>
    </submittedName>
</protein>
<dbReference type="Proteomes" id="UP000790347">
    <property type="component" value="Unassembled WGS sequence"/>
</dbReference>